<reference evidence="2" key="1">
    <citation type="submission" date="2022-02" db="EMBL/GenBank/DDBJ databases">
        <authorList>
            <person name="Henning P.M."/>
            <person name="McCubbin A.G."/>
            <person name="Shore J.S."/>
        </authorList>
    </citation>
    <scope>NUCLEOTIDE SEQUENCE</scope>
    <source>
        <strain evidence="2">F60SS</strain>
        <tissue evidence="2">Leaves</tissue>
    </source>
</reference>
<keyword evidence="3" id="KW-1185">Reference proteome</keyword>
<name>A0A9Q0J2B1_9ROSI</name>
<dbReference type="AlphaFoldDB" id="A0A9Q0J2B1"/>
<sequence length="168" mass="18755">MKPVRPLDSLSPHLLPSSRPPKLPSPPISSRFLHLHQNAATTTTQNRRHHYLNKIAAVAWLPLLSGNPIQSKINAGDNQQRRKESRPCQPDWSGQGRHAKYETLHLRPPPLTSNRCRSTMTPATPITPSIFAPPPSIPTSPAPEFIKRRHILIIGVRSTVGAKYELML</sequence>
<reference evidence="2" key="2">
    <citation type="journal article" date="2023" name="Plants (Basel)">
        <title>Annotation of the Turnera subulata (Passifloraceae) Draft Genome Reveals the S-Locus Evolved after the Divergence of Turneroideae from Passifloroideae in a Stepwise Manner.</title>
        <authorList>
            <person name="Henning P.M."/>
            <person name="Roalson E.H."/>
            <person name="Mir W."/>
            <person name="McCubbin A.G."/>
            <person name="Shore J.S."/>
        </authorList>
    </citation>
    <scope>NUCLEOTIDE SEQUENCE</scope>
    <source>
        <strain evidence="2">F60SS</strain>
    </source>
</reference>
<evidence type="ECO:0000313" key="2">
    <source>
        <dbReference type="EMBL" id="KAJ4825407.1"/>
    </source>
</evidence>
<comment type="caution">
    <text evidence="2">The sequence shown here is derived from an EMBL/GenBank/DDBJ whole genome shotgun (WGS) entry which is preliminary data.</text>
</comment>
<evidence type="ECO:0000256" key="1">
    <source>
        <dbReference type="SAM" id="MobiDB-lite"/>
    </source>
</evidence>
<feature type="compositionally biased region" description="Low complexity" evidence="1">
    <location>
        <begin position="1"/>
        <end position="17"/>
    </location>
</feature>
<proteinExistence type="predicted"/>
<organism evidence="2 3">
    <name type="scientific">Turnera subulata</name>
    <dbReference type="NCBI Taxonomy" id="218843"/>
    <lineage>
        <taxon>Eukaryota</taxon>
        <taxon>Viridiplantae</taxon>
        <taxon>Streptophyta</taxon>
        <taxon>Embryophyta</taxon>
        <taxon>Tracheophyta</taxon>
        <taxon>Spermatophyta</taxon>
        <taxon>Magnoliopsida</taxon>
        <taxon>eudicotyledons</taxon>
        <taxon>Gunneridae</taxon>
        <taxon>Pentapetalae</taxon>
        <taxon>rosids</taxon>
        <taxon>fabids</taxon>
        <taxon>Malpighiales</taxon>
        <taxon>Passifloraceae</taxon>
        <taxon>Turnera</taxon>
    </lineage>
</organism>
<accession>A0A9Q0J2B1</accession>
<feature type="compositionally biased region" description="Pro residues" evidence="1">
    <location>
        <begin position="18"/>
        <end position="27"/>
    </location>
</feature>
<feature type="region of interest" description="Disordered" evidence="1">
    <location>
        <begin position="1"/>
        <end position="28"/>
    </location>
</feature>
<feature type="region of interest" description="Disordered" evidence="1">
    <location>
        <begin position="71"/>
        <end position="102"/>
    </location>
</feature>
<evidence type="ECO:0000313" key="3">
    <source>
        <dbReference type="Proteomes" id="UP001141552"/>
    </source>
</evidence>
<gene>
    <name evidence="2" type="ORF">Tsubulata_050125</name>
</gene>
<dbReference type="Proteomes" id="UP001141552">
    <property type="component" value="Unassembled WGS sequence"/>
</dbReference>
<protein>
    <submittedName>
        <fullName evidence="2">Uncharacterized protein</fullName>
    </submittedName>
</protein>
<dbReference type="EMBL" id="JAKUCV010006914">
    <property type="protein sequence ID" value="KAJ4825407.1"/>
    <property type="molecule type" value="Genomic_DNA"/>
</dbReference>